<sequence>MIRFLLAALAVAAVLAGVQTWRIDRLKSELDQAKDQAVALAQRLDDAATFAQTADDRCTAQVAAARQSARAIERIIERPVHVDPQGCPVRERVSADELREALQPGVSAPEPVHDGQEGAGAS</sequence>
<evidence type="ECO:0000256" key="1">
    <source>
        <dbReference type="SAM" id="MobiDB-lite"/>
    </source>
</evidence>
<evidence type="ECO:0000313" key="2">
    <source>
        <dbReference type="EMBL" id="GLK49471.1"/>
    </source>
</evidence>
<proteinExistence type="predicted"/>
<dbReference type="EMBL" id="BSFD01000009">
    <property type="protein sequence ID" value="GLK49471.1"/>
    <property type="molecule type" value="Genomic_DNA"/>
</dbReference>
<feature type="region of interest" description="Disordered" evidence="1">
    <location>
        <begin position="98"/>
        <end position="122"/>
    </location>
</feature>
<gene>
    <name evidence="2" type="ORF">GCM10017620_24440</name>
</gene>
<reference evidence="2" key="1">
    <citation type="journal article" date="2014" name="Int. J. Syst. Evol. Microbiol.">
        <title>Complete genome of a new Firmicutes species belonging to the dominant human colonic microbiota ('Ruminococcus bicirculans') reveals two chromosomes and a selective capacity to utilize plant glucans.</title>
        <authorList>
            <consortium name="NISC Comparative Sequencing Program"/>
            <person name="Wegmann U."/>
            <person name="Louis P."/>
            <person name="Goesmann A."/>
            <person name="Henrissat B."/>
            <person name="Duncan S.H."/>
            <person name="Flint H.J."/>
        </authorList>
    </citation>
    <scope>NUCLEOTIDE SEQUENCE</scope>
    <source>
        <strain evidence="2">VKM B-1499</strain>
    </source>
</reference>
<reference evidence="2" key="2">
    <citation type="submission" date="2023-01" db="EMBL/GenBank/DDBJ databases">
        <authorList>
            <person name="Sun Q."/>
            <person name="Evtushenko L."/>
        </authorList>
    </citation>
    <scope>NUCLEOTIDE SEQUENCE</scope>
    <source>
        <strain evidence="2">VKM B-1499</strain>
    </source>
</reference>
<evidence type="ECO:0000313" key="3">
    <source>
        <dbReference type="Proteomes" id="UP001143509"/>
    </source>
</evidence>
<protein>
    <recommendedName>
        <fullName evidence="4">DUF2570 domain-containing protein</fullName>
    </recommendedName>
</protein>
<comment type="caution">
    <text evidence="2">The sequence shown here is derived from an EMBL/GenBank/DDBJ whole genome shotgun (WGS) entry which is preliminary data.</text>
</comment>
<keyword evidence="3" id="KW-1185">Reference proteome</keyword>
<dbReference type="RefSeq" id="WP_271165666.1">
    <property type="nucleotide sequence ID" value="NZ_BSFD01000009.1"/>
</dbReference>
<organism evidence="2 3">
    <name type="scientific">Brevundimonas intermedia</name>
    <dbReference type="NCBI Taxonomy" id="74315"/>
    <lineage>
        <taxon>Bacteria</taxon>
        <taxon>Pseudomonadati</taxon>
        <taxon>Pseudomonadota</taxon>
        <taxon>Alphaproteobacteria</taxon>
        <taxon>Caulobacterales</taxon>
        <taxon>Caulobacteraceae</taxon>
        <taxon>Brevundimonas</taxon>
    </lineage>
</organism>
<name>A0ABQ5TAW2_9CAUL</name>
<evidence type="ECO:0008006" key="4">
    <source>
        <dbReference type="Google" id="ProtNLM"/>
    </source>
</evidence>
<accession>A0ABQ5TAW2</accession>
<dbReference type="Proteomes" id="UP001143509">
    <property type="component" value="Unassembled WGS sequence"/>
</dbReference>